<dbReference type="CDD" id="cd03316">
    <property type="entry name" value="MR_like"/>
    <property type="match status" value="1"/>
</dbReference>
<keyword evidence="2" id="KW-0479">Metal-binding</keyword>
<dbReference type="PANTHER" id="PTHR13794">
    <property type="entry name" value="ENOLASE SUPERFAMILY, MANDELATE RACEMASE"/>
    <property type="match status" value="1"/>
</dbReference>
<dbReference type="InterPro" id="IPR036849">
    <property type="entry name" value="Enolase-like_C_sf"/>
</dbReference>
<dbReference type="PROSITE" id="PS00908">
    <property type="entry name" value="MR_MLE_1"/>
    <property type="match status" value="1"/>
</dbReference>
<dbReference type="Proteomes" id="UP001501706">
    <property type="component" value="Unassembled WGS sequence"/>
</dbReference>
<comment type="cofactor">
    <cofactor evidence="1">
        <name>Mg(2+)</name>
        <dbReference type="ChEBI" id="CHEBI:18420"/>
    </cofactor>
</comment>
<organism evidence="5 6">
    <name type="scientific">Pigmentiphaga daeguensis</name>
    <dbReference type="NCBI Taxonomy" id="414049"/>
    <lineage>
        <taxon>Bacteria</taxon>
        <taxon>Pseudomonadati</taxon>
        <taxon>Pseudomonadota</taxon>
        <taxon>Betaproteobacteria</taxon>
        <taxon>Burkholderiales</taxon>
        <taxon>Alcaligenaceae</taxon>
        <taxon>Pigmentiphaga</taxon>
    </lineage>
</organism>
<accession>A0ABP3MUB4</accession>
<feature type="domain" description="Mandelate racemase/muconate lactonizing enzyme C-terminal" evidence="4">
    <location>
        <begin position="142"/>
        <end position="252"/>
    </location>
</feature>
<dbReference type="InterPro" id="IPR018110">
    <property type="entry name" value="Mandel_Rmase/mucon_lact_enz_CS"/>
</dbReference>
<dbReference type="InterPro" id="IPR029065">
    <property type="entry name" value="Enolase_C-like"/>
</dbReference>
<dbReference type="InterPro" id="IPR046945">
    <property type="entry name" value="RHMD-like"/>
</dbReference>
<keyword evidence="3" id="KW-0460">Magnesium</keyword>
<dbReference type="Pfam" id="PF02746">
    <property type="entry name" value="MR_MLE_N"/>
    <property type="match status" value="1"/>
</dbReference>
<dbReference type="SFLD" id="SFLDS00001">
    <property type="entry name" value="Enolase"/>
    <property type="match status" value="1"/>
</dbReference>
<comment type="caution">
    <text evidence="5">The sequence shown here is derived from an EMBL/GenBank/DDBJ whole genome shotgun (WGS) entry which is preliminary data.</text>
</comment>
<evidence type="ECO:0000259" key="4">
    <source>
        <dbReference type="SMART" id="SM00922"/>
    </source>
</evidence>
<dbReference type="SUPFAM" id="SSF54826">
    <property type="entry name" value="Enolase N-terminal domain-like"/>
    <property type="match status" value="1"/>
</dbReference>
<dbReference type="Gene3D" id="3.30.390.10">
    <property type="entry name" value="Enolase-like, N-terminal domain"/>
    <property type="match status" value="1"/>
</dbReference>
<sequence>MKIARVHATPLNVPLDYAAGGVRRSTSLSACHVEVETDDGLVGHGLTAITEEEVAAHIINAVAGPALVGLDPMNHEAAWNKLYWLLCPRGQTGYGMHAVAALDVALWDIKGKALGLPVWKLLGGARSRVPVYTTFGFNFLDRDALAEAARACVADGFSHLKMVVGHGALQRRDEPRPLDEVIREDARRVAAVREAVGAGPSIYIDANCSLDGFHAEKLALSVRDCGIAFFEEPVTQNDVRLMADLRRRTGIAVAAGQNEGLAYRFRDMLAAGAVDYAQPNVVISGGYTQAAKIAGMAEAYNVPVANGGAFPLHNMHLHAGLAHGGRVEWHLVAVDMMKKLYRNIPEPRDGWLELPHGPGLGFEPDHEAIAEIAKLPGSAGKGKG</sequence>
<dbReference type="PANTHER" id="PTHR13794:SF58">
    <property type="entry name" value="MITOCHONDRIAL ENOLASE SUPERFAMILY MEMBER 1"/>
    <property type="match status" value="1"/>
</dbReference>
<dbReference type="Pfam" id="PF13378">
    <property type="entry name" value="MR_MLE_C"/>
    <property type="match status" value="1"/>
</dbReference>
<evidence type="ECO:0000313" key="5">
    <source>
        <dbReference type="EMBL" id="GAA0528070.1"/>
    </source>
</evidence>
<dbReference type="SMART" id="SM00922">
    <property type="entry name" value="MR_MLE"/>
    <property type="match status" value="1"/>
</dbReference>
<evidence type="ECO:0000256" key="3">
    <source>
        <dbReference type="ARBA" id="ARBA00022842"/>
    </source>
</evidence>
<evidence type="ECO:0000256" key="2">
    <source>
        <dbReference type="ARBA" id="ARBA00022723"/>
    </source>
</evidence>
<dbReference type="SUPFAM" id="SSF51604">
    <property type="entry name" value="Enolase C-terminal domain-like"/>
    <property type="match status" value="1"/>
</dbReference>
<evidence type="ECO:0000256" key="1">
    <source>
        <dbReference type="ARBA" id="ARBA00001946"/>
    </source>
</evidence>
<dbReference type="EMBL" id="BAAAEN010000030">
    <property type="protein sequence ID" value="GAA0528070.1"/>
    <property type="molecule type" value="Genomic_DNA"/>
</dbReference>
<dbReference type="InterPro" id="IPR013341">
    <property type="entry name" value="Mandelate_racemase_N_dom"/>
</dbReference>
<keyword evidence="6" id="KW-1185">Reference proteome</keyword>
<dbReference type="InterPro" id="IPR013342">
    <property type="entry name" value="Mandelate_racemase_C"/>
</dbReference>
<dbReference type="Gene3D" id="3.20.20.120">
    <property type="entry name" value="Enolase-like C-terminal domain"/>
    <property type="match status" value="1"/>
</dbReference>
<name>A0ABP3MUB4_9BURK</name>
<protein>
    <submittedName>
        <fullName evidence="5">Mandelate racemase/muconate lactonizing enzyme family protein</fullName>
    </submittedName>
</protein>
<gene>
    <name evidence="5" type="ORF">GCM10009097_52040</name>
</gene>
<proteinExistence type="predicted"/>
<reference evidence="6" key="1">
    <citation type="journal article" date="2019" name="Int. J. Syst. Evol. Microbiol.">
        <title>The Global Catalogue of Microorganisms (GCM) 10K type strain sequencing project: providing services to taxonomists for standard genome sequencing and annotation.</title>
        <authorList>
            <consortium name="The Broad Institute Genomics Platform"/>
            <consortium name="The Broad Institute Genome Sequencing Center for Infectious Disease"/>
            <person name="Wu L."/>
            <person name="Ma J."/>
        </authorList>
    </citation>
    <scope>NUCLEOTIDE SEQUENCE [LARGE SCALE GENOMIC DNA]</scope>
    <source>
        <strain evidence="6">JCM 14330</strain>
    </source>
</reference>
<dbReference type="RefSeq" id="WP_343928477.1">
    <property type="nucleotide sequence ID" value="NZ_BAAAEN010000030.1"/>
</dbReference>
<evidence type="ECO:0000313" key="6">
    <source>
        <dbReference type="Proteomes" id="UP001501706"/>
    </source>
</evidence>
<dbReference type="InterPro" id="IPR029017">
    <property type="entry name" value="Enolase-like_N"/>
</dbReference>